<evidence type="ECO:0000313" key="3">
    <source>
        <dbReference type="Proteomes" id="UP000076962"/>
    </source>
</evidence>
<name>A0A176S4D8_9GAMM</name>
<protein>
    <submittedName>
        <fullName evidence="2">Uncharacterized protein</fullName>
    </submittedName>
</protein>
<dbReference type="Proteomes" id="UP000076962">
    <property type="component" value="Unassembled WGS sequence"/>
</dbReference>
<feature type="compositionally biased region" description="Polar residues" evidence="1">
    <location>
        <begin position="49"/>
        <end position="62"/>
    </location>
</feature>
<reference evidence="2 3" key="1">
    <citation type="submission" date="2016-05" db="EMBL/GenBank/DDBJ databases">
        <title>Single-cell genome of chain-forming Candidatus Thiomargarita nelsonii and comparison to other large sulfur-oxidizing bacteria.</title>
        <authorList>
            <person name="Winkel M."/>
            <person name="Salman V."/>
            <person name="Woyke T."/>
            <person name="Schulz-Vogt H."/>
            <person name="Richter M."/>
            <person name="Flood B."/>
            <person name="Bailey J."/>
            <person name="Amann R."/>
            <person name="Mussmann M."/>
        </authorList>
    </citation>
    <scope>NUCLEOTIDE SEQUENCE [LARGE SCALE GENOMIC DNA]</scope>
    <source>
        <strain evidence="2 3">THI036</strain>
    </source>
</reference>
<comment type="caution">
    <text evidence="2">The sequence shown here is derived from an EMBL/GenBank/DDBJ whole genome shotgun (WGS) entry which is preliminary data.</text>
</comment>
<gene>
    <name evidence="2" type="ORF">THIOM_001193</name>
</gene>
<feature type="region of interest" description="Disordered" evidence="1">
    <location>
        <begin position="21"/>
        <end position="62"/>
    </location>
</feature>
<feature type="non-terminal residue" evidence="2">
    <location>
        <position position="100"/>
    </location>
</feature>
<proteinExistence type="predicted"/>
<sequence length="100" mass="11192">MHYYLILLFSLSFLITGCSQHNTPQRSGSDARPSDENANQLERQRAKSSRYTDNGDGTVTDNRTGQFWLKNANCFGEQNWKTAMQSATNLAQGQCGLRDG</sequence>
<organism evidence="2 3">
    <name type="scientific">Candidatus Thiomargarita nelsonii</name>
    <dbReference type="NCBI Taxonomy" id="1003181"/>
    <lineage>
        <taxon>Bacteria</taxon>
        <taxon>Pseudomonadati</taxon>
        <taxon>Pseudomonadota</taxon>
        <taxon>Gammaproteobacteria</taxon>
        <taxon>Thiotrichales</taxon>
        <taxon>Thiotrichaceae</taxon>
        <taxon>Thiomargarita</taxon>
    </lineage>
</organism>
<dbReference type="EMBL" id="LUTY01000623">
    <property type="protein sequence ID" value="OAD22981.1"/>
    <property type="molecule type" value="Genomic_DNA"/>
</dbReference>
<keyword evidence="3" id="KW-1185">Reference proteome</keyword>
<accession>A0A176S4D8</accession>
<evidence type="ECO:0000256" key="1">
    <source>
        <dbReference type="SAM" id="MobiDB-lite"/>
    </source>
</evidence>
<evidence type="ECO:0000313" key="2">
    <source>
        <dbReference type="EMBL" id="OAD22981.1"/>
    </source>
</evidence>
<dbReference type="AlphaFoldDB" id="A0A176S4D8"/>